<feature type="domain" description="Chalcone/stilbene synthase C-terminal" evidence="5">
    <location>
        <begin position="267"/>
        <end position="417"/>
    </location>
</feature>
<dbReference type="CDD" id="cd00831">
    <property type="entry name" value="CHS_like"/>
    <property type="match status" value="1"/>
</dbReference>
<evidence type="ECO:0000313" key="7">
    <source>
        <dbReference type="Proteomes" id="UP000324705"/>
    </source>
</evidence>
<dbReference type="Proteomes" id="UP000324705">
    <property type="component" value="Chromosome 3B"/>
</dbReference>
<evidence type="ECO:0000256" key="1">
    <source>
        <dbReference type="ARBA" id="ARBA00005531"/>
    </source>
</evidence>
<feature type="domain" description="Chalcone/stilbene synthase N-terminal" evidence="4">
    <location>
        <begin position="54"/>
        <end position="255"/>
    </location>
</feature>
<dbReference type="InterPro" id="IPR011141">
    <property type="entry name" value="Polyketide_synthase_type-III"/>
</dbReference>
<dbReference type="PANTHER" id="PTHR11877:SF80">
    <property type="entry name" value="CHALCONE SYNTHASE 1"/>
    <property type="match status" value="1"/>
</dbReference>
<accession>A0A9R1S6S8</accession>
<dbReference type="PANTHER" id="PTHR11877">
    <property type="entry name" value="HYDROXYMETHYLGLUTARYL-COA SYNTHASE"/>
    <property type="match status" value="1"/>
</dbReference>
<dbReference type="PIRSF" id="PIRSF000451">
    <property type="entry name" value="PKS_III"/>
    <property type="match status" value="1"/>
</dbReference>
<dbReference type="GO" id="GO:0016747">
    <property type="term" value="F:acyltransferase activity, transferring groups other than amino-acyl groups"/>
    <property type="evidence" value="ECO:0007669"/>
    <property type="project" value="InterPro"/>
</dbReference>
<dbReference type="AlphaFoldDB" id="A0A9R1S6S8"/>
<keyword evidence="3" id="KW-0808">Transferase</keyword>
<evidence type="ECO:0000259" key="5">
    <source>
        <dbReference type="Pfam" id="PF02797"/>
    </source>
</evidence>
<dbReference type="FunFam" id="3.40.47.10:FF:000025">
    <property type="entry name" value="Chalcone synthase 2"/>
    <property type="match status" value="1"/>
</dbReference>
<dbReference type="PROSITE" id="PS00441">
    <property type="entry name" value="CHALCONE_SYNTH"/>
    <property type="match status" value="1"/>
</dbReference>
<evidence type="ECO:0000313" key="6">
    <source>
        <dbReference type="EMBL" id="VAH83213.1"/>
    </source>
</evidence>
<evidence type="ECO:0000256" key="3">
    <source>
        <dbReference type="RuleBase" id="RU003633"/>
    </source>
</evidence>
<evidence type="ECO:0000256" key="2">
    <source>
        <dbReference type="PIRSR" id="PIRSR000451-1"/>
    </source>
</evidence>
<keyword evidence="3" id="KW-0012">Acyltransferase</keyword>
<dbReference type="OMA" id="KRHLYID"/>
<dbReference type="GO" id="GO:0010208">
    <property type="term" value="P:pollen wall assembly"/>
    <property type="evidence" value="ECO:0007669"/>
    <property type="project" value="UniProtKB-ARBA"/>
</dbReference>
<evidence type="ECO:0008006" key="8">
    <source>
        <dbReference type="Google" id="ProtNLM"/>
    </source>
</evidence>
<dbReference type="InterPro" id="IPR018088">
    <property type="entry name" value="Chalcone/stilbene_synthase_AS"/>
</dbReference>
<dbReference type="InterPro" id="IPR012328">
    <property type="entry name" value="Chalcone/stilbene_synt_C"/>
</dbReference>
<dbReference type="Gene3D" id="3.40.47.10">
    <property type="match status" value="2"/>
</dbReference>
<dbReference type="FunFam" id="3.40.47.10:FF:000014">
    <property type="entry name" value="Chalcone synthase 1"/>
    <property type="match status" value="1"/>
</dbReference>
<proteinExistence type="inferred from homology"/>
<dbReference type="InterPro" id="IPR016039">
    <property type="entry name" value="Thiolase-like"/>
</dbReference>
<feature type="active site" description="Acyl-thioester intermediate" evidence="2">
    <location>
        <position position="192"/>
    </location>
</feature>
<dbReference type="SUPFAM" id="SSF53901">
    <property type="entry name" value="Thiolase-like"/>
    <property type="match status" value="2"/>
</dbReference>
<sequence length="422" mass="45812">MATFGLPCLKSERSGFYHCRKKILVSITESKKIYRPESHNVHKMDAHINLRSMVTRKKKKSSLNGNMRTAGEKSTIKKRHLYIDVALLAANPEMTTYMAPTLDIRQAIISEKVPELAAAAATAALKEWGGPLEDITHLIDRETNRLKQDYTLRLIVGSTSGGSDMPGADYHIIRLLGLSPSVRRVALYHQGCFVGAAVLRLAKDLAENNGGARVLAVCVETNLMYFRGLDDAHMDNLVCQALFGDGASAVVVGADADPATEKQLFDIVHATQHLIPETGGAIQGLMREVGLTFGLISEVPSLIAKNIEAGLQDMLDGSGVAITDRNSLFWAVHPGGRAILDKVEAALGLKPEKMRASRKVLAEYGNMGSACAWFVLDELRRWSAAEGCSTNGEGCEWGVLFGFGPGLTMDTVLLRIVSVFAY</sequence>
<gene>
    <name evidence="6" type="ORF">TRITD_3Bv1G228090</name>
</gene>
<dbReference type="Pfam" id="PF02797">
    <property type="entry name" value="Chal_sti_synt_C"/>
    <property type="match status" value="1"/>
</dbReference>
<evidence type="ECO:0000259" key="4">
    <source>
        <dbReference type="Pfam" id="PF00195"/>
    </source>
</evidence>
<comment type="similarity">
    <text evidence="1 3">Belongs to the thiolase-like superfamily. Chalcone/stilbene synthases family.</text>
</comment>
<dbReference type="GO" id="GO:0030639">
    <property type="term" value="P:polyketide biosynthetic process"/>
    <property type="evidence" value="ECO:0007669"/>
    <property type="project" value="TreeGrafter"/>
</dbReference>
<organism evidence="6 7">
    <name type="scientific">Triticum turgidum subsp. durum</name>
    <name type="common">Durum wheat</name>
    <name type="synonym">Triticum durum</name>
    <dbReference type="NCBI Taxonomy" id="4567"/>
    <lineage>
        <taxon>Eukaryota</taxon>
        <taxon>Viridiplantae</taxon>
        <taxon>Streptophyta</taxon>
        <taxon>Embryophyta</taxon>
        <taxon>Tracheophyta</taxon>
        <taxon>Spermatophyta</taxon>
        <taxon>Magnoliopsida</taxon>
        <taxon>Liliopsida</taxon>
        <taxon>Poales</taxon>
        <taxon>Poaceae</taxon>
        <taxon>BOP clade</taxon>
        <taxon>Pooideae</taxon>
        <taxon>Triticodae</taxon>
        <taxon>Triticeae</taxon>
        <taxon>Triticinae</taxon>
        <taxon>Triticum</taxon>
    </lineage>
</organism>
<protein>
    <recommendedName>
        <fullName evidence="8">Chalcone synthase</fullName>
    </recommendedName>
</protein>
<reference evidence="6 7" key="1">
    <citation type="submission" date="2017-09" db="EMBL/GenBank/DDBJ databases">
        <authorList>
            <consortium name="International Durum Wheat Genome Sequencing Consortium (IDWGSC)"/>
            <person name="Milanesi L."/>
        </authorList>
    </citation>
    <scope>NUCLEOTIDE SEQUENCE [LARGE SCALE GENOMIC DNA]</scope>
    <source>
        <strain evidence="7">cv. Svevo</strain>
    </source>
</reference>
<dbReference type="EMBL" id="LT934116">
    <property type="protein sequence ID" value="VAH83213.1"/>
    <property type="molecule type" value="Genomic_DNA"/>
</dbReference>
<dbReference type="Pfam" id="PF00195">
    <property type="entry name" value="Chal_sti_synt_N"/>
    <property type="match status" value="1"/>
</dbReference>
<dbReference type="InterPro" id="IPR001099">
    <property type="entry name" value="Chalcone/stilbene_synt_N"/>
</dbReference>
<dbReference type="Gramene" id="TRITD3Bv1G228090.1">
    <property type="protein sequence ID" value="TRITD3Bv1G228090.1"/>
    <property type="gene ID" value="TRITD3Bv1G228090"/>
</dbReference>
<name>A0A9R1S6S8_TRITD</name>
<keyword evidence="7" id="KW-1185">Reference proteome</keyword>